<dbReference type="AlphaFoldDB" id="M2QZ59"/>
<dbReference type="HOGENOM" id="CLU_1547356_0_0_1"/>
<organism evidence="1 2">
    <name type="scientific">Ceriporiopsis subvermispora (strain B)</name>
    <name type="common">White-rot fungus</name>
    <name type="synonym">Gelatoporia subvermispora</name>
    <dbReference type="NCBI Taxonomy" id="914234"/>
    <lineage>
        <taxon>Eukaryota</taxon>
        <taxon>Fungi</taxon>
        <taxon>Dikarya</taxon>
        <taxon>Basidiomycota</taxon>
        <taxon>Agaricomycotina</taxon>
        <taxon>Agaricomycetes</taxon>
        <taxon>Polyporales</taxon>
        <taxon>Gelatoporiaceae</taxon>
        <taxon>Gelatoporia</taxon>
    </lineage>
</organism>
<reference evidence="1 2" key="1">
    <citation type="journal article" date="2012" name="Proc. Natl. Acad. Sci. U.S.A.">
        <title>Comparative genomics of Ceriporiopsis subvermispora and Phanerochaete chrysosporium provide insight into selective ligninolysis.</title>
        <authorList>
            <person name="Fernandez-Fueyo E."/>
            <person name="Ruiz-Duenas F.J."/>
            <person name="Ferreira P."/>
            <person name="Floudas D."/>
            <person name="Hibbett D.S."/>
            <person name="Canessa P."/>
            <person name="Larrondo L.F."/>
            <person name="James T.Y."/>
            <person name="Seelenfreund D."/>
            <person name="Lobos S."/>
            <person name="Polanco R."/>
            <person name="Tello M."/>
            <person name="Honda Y."/>
            <person name="Watanabe T."/>
            <person name="Watanabe T."/>
            <person name="Ryu J.S."/>
            <person name="Kubicek C.P."/>
            <person name="Schmoll M."/>
            <person name="Gaskell J."/>
            <person name="Hammel K.E."/>
            <person name="St John F.J."/>
            <person name="Vanden Wymelenberg A."/>
            <person name="Sabat G."/>
            <person name="Splinter BonDurant S."/>
            <person name="Syed K."/>
            <person name="Yadav J.S."/>
            <person name="Doddapaneni H."/>
            <person name="Subramanian V."/>
            <person name="Lavin J.L."/>
            <person name="Oguiza J.A."/>
            <person name="Perez G."/>
            <person name="Pisabarro A.G."/>
            <person name="Ramirez L."/>
            <person name="Santoyo F."/>
            <person name="Master E."/>
            <person name="Coutinho P.M."/>
            <person name="Henrissat B."/>
            <person name="Lombard V."/>
            <person name="Magnuson J.K."/>
            <person name="Kuees U."/>
            <person name="Hori C."/>
            <person name="Igarashi K."/>
            <person name="Samejima M."/>
            <person name="Held B.W."/>
            <person name="Barry K.W."/>
            <person name="LaButti K.M."/>
            <person name="Lapidus A."/>
            <person name="Lindquist E.A."/>
            <person name="Lucas S.M."/>
            <person name="Riley R."/>
            <person name="Salamov A.A."/>
            <person name="Hoffmeister D."/>
            <person name="Schwenk D."/>
            <person name="Hadar Y."/>
            <person name="Yarden O."/>
            <person name="de Vries R.P."/>
            <person name="Wiebenga A."/>
            <person name="Stenlid J."/>
            <person name="Eastwood D."/>
            <person name="Grigoriev I.V."/>
            <person name="Berka R.M."/>
            <person name="Blanchette R.A."/>
            <person name="Kersten P."/>
            <person name="Martinez A.T."/>
            <person name="Vicuna R."/>
            <person name="Cullen D."/>
        </authorList>
    </citation>
    <scope>NUCLEOTIDE SEQUENCE [LARGE SCALE GENOMIC DNA]</scope>
    <source>
        <strain evidence="1 2">B</strain>
    </source>
</reference>
<dbReference type="Proteomes" id="UP000016930">
    <property type="component" value="Unassembled WGS sequence"/>
</dbReference>
<sequence length="173" mass="19379">MTSLTEGENSAFSIPGTKLVQDAWDGRDTAHLASVERFNTRVTRTYAFRNHDNDSAGDVLNWLLTTYVQLTDVRFKTYAHCILDRSTMLGLNILPAVSPRTYREIGHENSLAAVPTRHQALNDTKIMDGPGKIVRTGVTGGVEDHPSTAPCEILSYSFMLQFALMYFWCTIVY</sequence>
<accession>M2QZ59</accession>
<dbReference type="EMBL" id="KB445796">
    <property type="protein sequence ID" value="EMD37430.1"/>
    <property type="molecule type" value="Genomic_DNA"/>
</dbReference>
<protein>
    <submittedName>
        <fullName evidence="1">Uncharacterized protein</fullName>
    </submittedName>
</protein>
<proteinExistence type="predicted"/>
<name>M2QZ59_CERS8</name>
<evidence type="ECO:0000313" key="1">
    <source>
        <dbReference type="EMBL" id="EMD37430.1"/>
    </source>
</evidence>
<keyword evidence="2" id="KW-1185">Reference proteome</keyword>
<gene>
    <name evidence="1" type="ORF">CERSUDRAFT_94440</name>
</gene>
<evidence type="ECO:0000313" key="2">
    <source>
        <dbReference type="Proteomes" id="UP000016930"/>
    </source>
</evidence>